<feature type="transmembrane region" description="Helical" evidence="7">
    <location>
        <begin position="57"/>
        <end position="80"/>
    </location>
</feature>
<feature type="compositionally biased region" description="Basic and acidic residues" evidence="6">
    <location>
        <begin position="327"/>
        <end position="338"/>
    </location>
</feature>
<feature type="transmembrane region" description="Helical" evidence="7">
    <location>
        <begin position="174"/>
        <end position="201"/>
    </location>
</feature>
<feature type="compositionally biased region" description="Low complexity" evidence="6">
    <location>
        <begin position="314"/>
        <end position="324"/>
    </location>
</feature>
<organism evidence="9 10">
    <name type="scientific">Polyplosphaeria fusca</name>
    <dbReference type="NCBI Taxonomy" id="682080"/>
    <lineage>
        <taxon>Eukaryota</taxon>
        <taxon>Fungi</taxon>
        <taxon>Dikarya</taxon>
        <taxon>Ascomycota</taxon>
        <taxon>Pezizomycotina</taxon>
        <taxon>Dothideomycetes</taxon>
        <taxon>Pleosporomycetidae</taxon>
        <taxon>Pleosporales</taxon>
        <taxon>Tetraplosphaeriaceae</taxon>
        <taxon>Polyplosphaeria</taxon>
    </lineage>
</organism>
<keyword evidence="4 7" id="KW-0472">Membrane</keyword>
<keyword evidence="2 7" id="KW-0812">Transmembrane</keyword>
<dbReference type="EMBL" id="ML996113">
    <property type="protein sequence ID" value="KAF2737892.1"/>
    <property type="molecule type" value="Genomic_DNA"/>
</dbReference>
<feature type="transmembrane region" description="Helical" evidence="7">
    <location>
        <begin position="246"/>
        <end position="269"/>
    </location>
</feature>
<feature type="transmembrane region" description="Helical" evidence="7">
    <location>
        <begin position="134"/>
        <end position="154"/>
    </location>
</feature>
<dbReference type="Proteomes" id="UP000799444">
    <property type="component" value="Unassembled WGS sequence"/>
</dbReference>
<proteinExistence type="inferred from homology"/>
<comment type="subcellular location">
    <subcellularLocation>
        <location evidence="1">Membrane</location>
        <topology evidence="1">Multi-pass membrane protein</topology>
    </subcellularLocation>
</comment>
<protein>
    <recommendedName>
        <fullName evidence="8">Rhodopsin domain-containing protein</fullName>
    </recommendedName>
</protein>
<feature type="domain" description="Rhodopsin" evidence="8">
    <location>
        <begin position="41"/>
        <end position="274"/>
    </location>
</feature>
<evidence type="ECO:0000256" key="5">
    <source>
        <dbReference type="ARBA" id="ARBA00038359"/>
    </source>
</evidence>
<dbReference type="PANTHER" id="PTHR33048">
    <property type="entry name" value="PTH11-LIKE INTEGRAL MEMBRANE PROTEIN (AFU_ORTHOLOGUE AFUA_5G11245)"/>
    <property type="match status" value="1"/>
</dbReference>
<evidence type="ECO:0000256" key="1">
    <source>
        <dbReference type="ARBA" id="ARBA00004141"/>
    </source>
</evidence>
<dbReference type="InterPro" id="IPR052337">
    <property type="entry name" value="SAT4-like"/>
</dbReference>
<evidence type="ECO:0000256" key="7">
    <source>
        <dbReference type="SAM" id="Phobius"/>
    </source>
</evidence>
<feature type="region of interest" description="Disordered" evidence="6">
    <location>
        <begin position="290"/>
        <end position="338"/>
    </location>
</feature>
<dbReference type="GO" id="GO:0016020">
    <property type="term" value="C:membrane"/>
    <property type="evidence" value="ECO:0007669"/>
    <property type="project" value="UniProtKB-SubCell"/>
</dbReference>
<dbReference type="Pfam" id="PF20684">
    <property type="entry name" value="Fung_rhodopsin"/>
    <property type="match status" value="1"/>
</dbReference>
<reference evidence="9" key="1">
    <citation type="journal article" date="2020" name="Stud. Mycol.">
        <title>101 Dothideomycetes genomes: a test case for predicting lifestyles and emergence of pathogens.</title>
        <authorList>
            <person name="Haridas S."/>
            <person name="Albert R."/>
            <person name="Binder M."/>
            <person name="Bloem J."/>
            <person name="Labutti K."/>
            <person name="Salamov A."/>
            <person name="Andreopoulos B."/>
            <person name="Baker S."/>
            <person name="Barry K."/>
            <person name="Bills G."/>
            <person name="Bluhm B."/>
            <person name="Cannon C."/>
            <person name="Castanera R."/>
            <person name="Culley D."/>
            <person name="Daum C."/>
            <person name="Ezra D."/>
            <person name="Gonzalez J."/>
            <person name="Henrissat B."/>
            <person name="Kuo A."/>
            <person name="Liang C."/>
            <person name="Lipzen A."/>
            <person name="Lutzoni F."/>
            <person name="Magnuson J."/>
            <person name="Mondo S."/>
            <person name="Nolan M."/>
            <person name="Ohm R."/>
            <person name="Pangilinan J."/>
            <person name="Park H.-J."/>
            <person name="Ramirez L."/>
            <person name="Alfaro M."/>
            <person name="Sun H."/>
            <person name="Tritt A."/>
            <person name="Yoshinaga Y."/>
            <person name="Zwiers L.-H."/>
            <person name="Turgeon B."/>
            <person name="Goodwin S."/>
            <person name="Spatafora J."/>
            <person name="Crous P."/>
            <person name="Grigoriev I."/>
        </authorList>
    </citation>
    <scope>NUCLEOTIDE SEQUENCE</scope>
    <source>
        <strain evidence="9">CBS 125425</strain>
    </source>
</reference>
<comment type="similarity">
    <text evidence="5">Belongs to the SAT4 family.</text>
</comment>
<evidence type="ECO:0000256" key="4">
    <source>
        <dbReference type="ARBA" id="ARBA00023136"/>
    </source>
</evidence>
<gene>
    <name evidence="9" type="ORF">EJ04DRAFT_460651</name>
</gene>
<keyword evidence="10" id="KW-1185">Reference proteome</keyword>
<dbReference type="InterPro" id="IPR049326">
    <property type="entry name" value="Rhodopsin_dom_fungi"/>
</dbReference>
<feature type="transmembrane region" description="Helical" evidence="7">
    <location>
        <begin position="213"/>
        <end position="234"/>
    </location>
</feature>
<sequence length="338" mass="37391">MGPPSPAQLAYMLAHADESRRAEFLWGSLVPLFFAGVAFGLRFVARKVGGVKLGMEDWLIVVGMFFTTAGVVALVVAAHYGLGRHVVFVKDKRGFAISCLFRYVLYPLSVCFIKLSILAFYCRVFPMRWLKHTALALGTFIVAATLTKVMGDIFQCLPVDSAWNPTPNKKCINFVSLVIVSGVLNIVTDFIILALPVPVLWRLKVTRVKKWELIGVFLAGCLVCVISVVRLPIVQKLKSNDPSWDLFGPLTISAVESCAAIIAACIPTYRPLFENLRQWLNVRKASRGQNENARISTPEGSSSLDVEEKRDSSSEAWPSASTSTRTLDGETSREHFYV</sequence>
<dbReference type="OrthoDB" id="3934549at2759"/>
<dbReference type="AlphaFoldDB" id="A0A9P4V2X5"/>
<accession>A0A9P4V2X5</accession>
<evidence type="ECO:0000259" key="8">
    <source>
        <dbReference type="Pfam" id="PF20684"/>
    </source>
</evidence>
<evidence type="ECO:0000256" key="2">
    <source>
        <dbReference type="ARBA" id="ARBA00022692"/>
    </source>
</evidence>
<evidence type="ECO:0000313" key="9">
    <source>
        <dbReference type="EMBL" id="KAF2737892.1"/>
    </source>
</evidence>
<evidence type="ECO:0000256" key="6">
    <source>
        <dbReference type="SAM" id="MobiDB-lite"/>
    </source>
</evidence>
<feature type="transmembrane region" description="Helical" evidence="7">
    <location>
        <begin position="24"/>
        <end position="45"/>
    </location>
</feature>
<dbReference type="PANTHER" id="PTHR33048:SF47">
    <property type="entry name" value="INTEGRAL MEMBRANE PROTEIN-RELATED"/>
    <property type="match status" value="1"/>
</dbReference>
<comment type="caution">
    <text evidence="9">The sequence shown here is derived from an EMBL/GenBank/DDBJ whole genome shotgun (WGS) entry which is preliminary data.</text>
</comment>
<evidence type="ECO:0000313" key="10">
    <source>
        <dbReference type="Proteomes" id="UP000799444"/>
    </source>
</evidence>
<name>A0A9P4V2X5_9PLEO</name>
<feature type="compositionally biased region" description="Polar residues" evidence="6">
    <location>
        <begin position="290"/>
        <end position="304"/>
    </location>
</feature>
<keyword evidence="3 7" id="KW-1133">Transmembrane helix</keyword>
<evidence type="ECO:0000256" key="3">
    <source>
        <dbReference type="ARBA" id="ARBA00022989"/>
    </source>
</evidence>
<feature type="transmembrane region" description="Helical" evidence="7">
    <location>
        <begin position="100"/>
        <end position="122"/>
    </location>
</feature>